<evidence type="ECO:0000313" key="1">
    <source>
        <dbReference type="EMBL" id="KAG0440749.1"/>
    </source>
</evidence>
<reference evidence="1 2" key="1">
    <citation type="journal article" date="2020" name="Cell">
        <title>Large-Scale Comparative Analyses of Tick Genomes Elucidate Their Genetic Diversity and Vector Capacities.</title>
        <authorList>
            <consortium name="Tick Genome and Microbiome Consortium (TIGMIC)"/>
            <person name="Jia N."/>
            <person name="Wang J."/>
            <person name="Shi W."/>
            <person name="Du L."/>
            <person name="Sun Y."/>
            <person name="Zhan W."/>
            <person name="Jiang J.F."/>
            <person name="Wang Q."/>
            <person name="Zhang B."/>
            <person name="Ji P."/>
            <person name="Bell-Sakyi L."/>
            <person name="Cui X.M."/>
            <person name="Yuan T.T."/>
            <person name="Jiang B.G."/>
            <person name="Yang W.F."/>
            <person name="Lam T.T."/>
            <person name="Chang Q.C."/>
            <person name="Ding S.J."/>
            <person name="Wang X.J."/>
            <person name="Zhu J.G."/>
            <person name="Ruan X.D."/>
            <person name="Zhao L."/>
            <person name="Wei J.T."/>
            <person name="Ye R.Z."/>
            <person name="Que T.C."/>
            <person name="Du C.H."/>
            <person name="Zhou Y.H."/>
            <person name="Cheng J.X."/>
            <person name="Dai P.F."/>
            <person name="Guo W.B."/>
            <person name="Han X.H."/>
            <person name="Huang E.J."/>
            <person name="Li L.F."/>
            <person name="Wei W."/>
            <person name="Gao Y.C."/>
            <person name="Liu J.Z."/>
            <person name="Shao H.Z."/>
            <person name="Wang X."/>
            <person name="Wang C.C."/>
            <person name="Yang T.C."/>
            <person name="Huo Q.B."/>
            <person name="Li W."/>
            <person name="Chen H.Y."/>
            <person name="Chen S.E."/>
            <person name="Zhou L.G."/>
            <person name="Ni X.B."/>
            <person name="Tian J.H."/>
            <person name="Sheng Y."/>
            <person name="Liu T."/>
            <person name="Pan Y.S."/>
            <person name="Xia L.Y."/>
            <person name="Li J."/>
            <person name="Zhao F."/>
            <person name="Cao W.C."/>
        </authorList>
    </citation>
    <scope>NUCLEOTIDE SEQUENCE [LARGE SCALE GENOMIC DNA]</scope>
    <source>
        <strain evidence="1">Iper-2018</strain>
    </source>
</reference>
<comment type="caution">
    <text evidence="1">The sequence shown here is derived from an EMBL/GenBank/DDBJ whole genome shotgun (WGS) entry which is preliminary data.</text>
</comment>
<evidence type="ECO:0000313" key="2">
    <source>
        <dbReference type="Proteomes" id="UP000805193"/>
    </source>
</evidence>
<accession>A0AC60QRH5</accession>
<gene>
    <name evidence="1" type="ORF">HPB47_016190</name>
</gene>
<organism evidence="1 2">
    <name type="scientific">Ixodes persulcatus</name>
    <name type="common">Taiga tick</name>
    <dbReference type="NCBI Taxonomy" id="34615"/>
    <lineage>
        <taxon>Eukaryota</taxon>
        <taxon>Metazoa</taxon>
        <taxon>Ecdysozoa</taxon>
        <taxon>Arthropoda</taxon>
        <taxon>Chelicerata</taxon>
        <taxon>Arachnida</taxon>
        <taxon>Acari</taxon>
        <taxon>Parasitiformes</taxon>
        <taxon>Ixodida</taxon>
        <taxon>Ixodoidea</taxon>
        <taxon>Ixodidae</taxon>
        <taxon>Ixodinae</taxon>
        <taxon>Ixodes</taxon>
    </lineage>
</organism>
<sequence length="84" mass="9960">MQHPTRKAPWRSRFLNPSLVAPNFRRPTPLVHLWSLGRSLGLPVSTVRTLLEFLSKFRYFLWPYPFFGFVLKDVGPDIIRHDMH</sequence>
<name>A0AC60QRH5_IXOPE</name>
<dbReference type="Proteomes" id="UP000805193">
    <property type="component" value="Unassembled WGS sequence"/>
</dbReference>
<protein>
    <submittedName>
        <fullName evidence="1">Uncharacterized protein</fullName>
    </submittedName>
</protein>
<keyword evidence="2" id="KW-1185">Reference proteome</keyword>
<dbReference type="EMBL" id="JABSTQ010004879">
    <property type="protein sequence ID" value="KAG0440749.1"/>
    <property type="molecule type" value="Genomic_DNA"/>
</dbReference>
<proteinExistence type="predicted"/>